<protein>
    <recommendedName>
        <fullName evidence="2">Site-specific recombinase</fullName>
    </recommendedName>
</protein>
<evidence type="ECO:0008006" key="2">
    <source>
        <dbReference type="Google" id="ProtNLM"/>
    </source>
</evidence>
<organism evidence="1">
    <name type="scientific">Anaerostipes caccae</name>
    <dbReference type="NCBI Taxonomy" id="105841"/>
    <lineage>
        <taxon>Bacteria</taxon>
        <taxon>Bacillati</taxon>
        <taxon>Bacillota</taxon>
        <taxon>Clostridia</taxon>
        <taxon>Lachnospirales</taxon>
        <taxon>Lachnospiraceae</taxon>
        <taxon>Anaerostipes</taxon>
    </lineage>
</organism>
<evidence type="ECO:0000313" key="1">
    <source>
        <dbReference type="EMBL" id="VYT32732.1"/>
    </source>
</evidence>
<dbReference type="EMBL" id="CACRSQ010000007">
    <property type="protein sequence ID" value="VYT32732.1"/>
    <property type="molecule type" value="Genomic_DNA"/>
</dbReference>
<gene>
    <name evidence="1" type="ORF">ACLFYP115_02731</name>
</gene>
<name>A0A6N2VVE7_9FIRM</name>
<proteinExistence type="predicted"/>
<reference evidence="1" key="1">
    <citation type="submission" date="2019-11" db="EMBL/GenBank/DDBJ databases">
        <authorList>
            <person name="Feng L."/>
        </authorList>
    </citation>
    <scope>NUCLEOTIDE SEQUENCE</scope>
    <source>
        <strain evidence="1">AcaccaeLFYP115</strain>
    </source>
</reference>
<dbReference type="AlphaFoldDB" id="A0A6N2VVE7"/>
<sequence length="133" mass="15424">MILDKGSYMKMLRKNITTVIRNDTSAFTDDIDSKLVELQKELLQKTNNRDNHDSIAEEIIQLRELKAKSKTDSVIRDERLARITELCDFLKEQPCEITVFDESLVRRMLQKITVFEDHFTVEFKSGISVDIAG</sequence>
<accession>A0A6N2VVE7</accession>